<evidence type="ECO:0000313" key="4">
    <source>
        <dbReference type="EMBL" id="KAK9925503.1"/>
    </source>
</evidence>
<dbReference type="Gene3D" id="2.120.10.80">
    <property type="entry name" value="Kelch-type beta propeller"/>
    <property type="match status" value="1"/>
</dbReference>
<dbReference type="GO" id="GO:0005634">
    <property type="term" value="C:nucleus"/>
    <property type="evidence" value="ECO:0007669"/>
    <property type="project" value="UniProtKB-ARBA"/>
</dbReference>
<dbReference type="SUPFAM" id="SSF117281">
    <property type="entry name" value="Kelch motif"/>
    <property type="match status" value="1"/>
</dbReference>
<dbReference type="InterPro" id="IPR052439">
    <property type="entry name" value="F-box/Kelch-repeat"/>
</dbReference>
<dbReference type="Pfam" id="PF01344">
    <property type="entry name" value="Kelch_1"/>
    <property type="match status" value="2"/>
</dbReference>
<evidence type="ECO:0000313" key="5">
    <source>
        <dbReference type="Proteomes" id="UP001457282"/>
    </source>
</evidence>
<feature type="region of interest" description="Disordered" evidence="3">
    <location>
        <begin position="1"/>
        <end position="34"/>
    </location>
</feature>
<keyword evidence="2" id="KW-0677">Repeat</keyword>
<name>A0AAW1WMY1_RUBAR</name>
<gene>
    <name evidence="4" type="ORF">M0R45_033825</name>
</gene>
<dbReference type="InterPro" id="IPR015915">
    <property type="entry name" value="Kelch-typ_b-propeller"/>
</dbReference>
<comment type="caution">
    <text evidence="4">The sequence shown here is derived from an EMBL/GenBank/DDBJ whole genome shotgun (WGS) entry which is preliminary data.</text>
</comment>
<evidence type="ECO:0000256" key="3">
    <source>
        <dbReference type="SAM" id="MobiDB-lite"/>
    </source>
</evidence>
<proteinExistence type="predicted"/>
<feature type="compositionally biased region" description="Basic and acidic residues" evidence="3">
    <location>
        <begin position="1"/>
        <end position="13"/>
    </location>
</feature>
<protein>
    <recommendedName>
        <fullName evidence="6">F-box/kelch-repeat protein</fullName>
    </recommendedName>
</protein>
<accession>A0AAW1WMY1</accession>
<evidence type="ECO:0000256" key="1">
    <source>
        <dbReference type="ARBA" id="ARBA00022441"/>
    </source>
</evidence>
<organism evidence="4 5">
    <name type="scientific">Rubus argutus</name>
    <name type="common">Southern blackberry</name>
    <dbReference type="NCBI Taxonomy" id="59490"/>
    <lineage>
        <taxon>Eukaryota</taxon>
        <taxon>Viridiplantae</taxon>
        <taxon>Streptophyta</taxon>
        <taxon>Embryophyta</taxon>
        <taxon>Tracheophyta</taxon>
        <taxon>Spermatophyta</taxon>
        <taxon>Magnoliopsida</taxon>
        <taxon>eudicotyledons</taxon>
        <taxon>Gunneridae</taxon>
        <taxon>Pentapetalae</taxon>
        <taxon>rosids</taxon>
        <taxon>fabids</taxon>
        <taxon>Rosales</taxon>
        <taxon>Rosaceae</taxon>
        <taxon>Rosoideae</taxon>
        <taxon>Rosoideae incertae sedis</taxon>
        <taxon>Rubus</taxon>
    </lineage>
</organism>
<dbReference type="EMBL" id="JBEDUW010000006">
    <property type="protein sequence ID" value="KAK9925503.1"/>
    <property type="molecule type" value="Genomic_DNA"/>
</dbReference>
<evidence type="ECO:0000256" key="2">
    <source>
        <dbReference type="ARBA" id="ARBA00022737"/>
    </source>
</evidence>
<sequence>MSEESRDFIRNDDPSLGGFGVGYPTSPPKKVRRRSLGTEIVPKPKDADYCYSIPPLIDEVEELILARVPRSEYWNFFRVSKRFLALLKSGELYKIRSELGHKELSVFVSPGGDRTWWEFDRHFKSCRKLPNLLAEESFIRGDRESLCAGTHLLVSGIEVEGLVWWRYDMKANIWSRGPSMINPRCLFASATCGSHGYVAGGFGMVETGWEVMNCADRYNPETKSWEPLPNMIRKRKHCSGCYMDNKFYVIGGTDPEGRYLSCAEAFDMEKKKWELIPDMLEPDDAQDQDLSNTSPPLIAVVNNELYFLKTSTNELKVYIKRTNSWKKMGTVPVRADATLGWGIAFKSLGNELLAIQSSQNGPSLLYTCCPNPNAEELRWEALEHGKNPTCFIVNCSVMAA</sequence>
<dbReference type="PANTHER" id="PTHR46122">
    <property type="entry name" value="GALACTOSE OXIDASE/KELCH REPEAT PROTEIN-RELATED"/>
    <property type="match status" value="1"/>
</dbReference>
<evidence type="ECO:0008006" key="6">
    <source>
        <dbReference type="Google" id="ProtNLM"/>
    </source>
</evidence>
<keyword evidence="5" id="KW-1185">Reference proteome</keyword>
<dbReference type="Proteomes" id="UP001457282">
    <property type="component" value="Unassembled WGS sequence"/>
</dbReference>
<dbReference type="SMART" id="SM00612">
    <property type="entry name" value="Kelch"/>
    <property type="match status" value="3"/>
</dbReference>
<keyword evidence="1" id="KW-0880">Kelch repeat</keyword>
<dbReference type="GO" id="GO:0005829">
    <property type="term" value="C:cytosol"/>
    <property type="evidence" value="ECO:0007669"/>
    <property type="project" value="TreeGrafter"/>
</dbReference>
<dbReference type="InterPro" id="IPR006652">
    <property type="entry name" value="Kelch_1"/>
</dbReference>
<dbReference type="CDD" id="cd22152">
    <property type="entry name" value="F-box_AtAFR-like"/>
    <property type="match status" value="1"/>
</dbReference>
<reference evidence="4 5" key="1">
    <citation type="journal article" date="2023" name="G3 (Bethesda)">
        <title>A chromosome-length genome assembly and annotation of blackberry (Rubus argutus, cv. 'Hillquist').</title>
        <authorList>
            <person name="Bruna T."/>
            <person name="Aryal R."/>
            <person name="Dudchenko O."/>
            <person name="Sargent D.J."/>
            <person name="Mead D."/>
            <person name="Buti M."/>
            <person name="Cavallini A."/>
            <person name="Hytonen T."/>
            <person name="Andres J."/>
            <person name="Pham M."/>
            <person name="Weisz D."/>
            <person name="Mascagni F."/>
            <person name="Usai G."/>
            <person name="Natali L."/>
            <person name="Bassil N."/>
            <person name="Fernandez G.E."/>
            <person name="Lomsadze A."/>
            <person name="Armour M."/>
            <person name="Olukolu B."/>
            <person name="Poorten T."/>
            <person name="Britton C."/>
            <person name="Davik J."/>
            <person name="Ashrafi H."/>
            <person name="Aiden E.L."/>
            <person name="Borodovsky M."/>
            <person name="Worthington M."/>
        </authorList>
    </citation>
    <scope>NUCLEOTIDE SEQUENCE [LARGE SCALE GENOMIC DNA]</scope>
    <source>
        <strain evidence="4">PI 553951</strain>
    </source>
</reference>
<dbReference type="PANTHER" id="PTHR46122:SF5">
    <property type="entry name" value="F-BOX DOMAIN-CONTAINING PROTEIN"/>
    <property type="match status" value="1"/>
</dbReference>
<dbReference type="AlphaFoldDB" id="A0AAW1WMY1"/>